<dbReference type="PANTHER" id="PTHR42693">
    <property type="entry name" value="ARYLSULFATASE FAMILY MEMBER"/>
    <property type="match status" value="1"/>
</dbReference>
<dbReference type="InterPro" id="IPR024607">
    <property type="entry name" value="Sulfatase_CS"/>
</dbReference>
<dbReference type="GO" id="GO:0004065">
    <property type="term" value="F:arylsulfatase activity"/>
    <property type="evidence" value="ECO:0007669"/>
    <property type="project" value="TreeGrafter"/>
</dbReference>
<dbReference type="GO" id="GO:0046872">
    <property type="term" value="F:metal ion binding"/>
    <property type="evidence" value="ECO:0007669"/>
    <property type="project" value="UniProtKB-KW"/>
</dbReference>
<dbReference type="InterPro" id="IPR050738">
    <property type="entry name" value="Sulfatase"/>
</dbReference>
<sequence length="311" mass="34207">MSAQIASPNIVIVICDDIGFGDLSCNGSTMIKTPCLDLVAQNGARLTSMYSGGPTCTPARAALMTGRIAARTGAARVLFPGDNRGMDLTELTMATYLKQRGYKTGCFGKWHLGDIPENGPLKFGFDRYFGLPYSNDMEPMIVYRDNDAIEEPADVASLAKRCTEEAIDFMDATPLDQPFFLYFPFTSPHHPVTPEDSFVGQSEAGIYGDTCEAIDFYSGELYKKVESRGQIENTIFIFTSDHGPWWEGSNGGLRGRKFETWDGGMRVPFLISWPKVIPSGQVINQPVATMDVLPTVCSILDIPMDKSKPFD</sequence>
<proteinExistence type="inferred from homology"/>
<feature type="non-terminal residue" evidence="6">
    <location>
        <position position="311"/>
    </location>
</feature>
<dbReference type="InterPro" id="IPR000917">
    <property type="entry name" value="Sulfatase_N"/>
</dbReference>
<evidence type="ECO:0000259" key="5">
    <source>
        <dbReference type="Pfam" id="PF00884"/>
    </source>
</evidence>
<comment type="caution">
    <text evidence="6">The sequence shown here is derived from an EMBL/GenBank/DDBJ whole genome shotgun (WGS) entry which is preliminary data.</text>
</comment>
<evidence type="ECO:0000256" key="4">
    <source>
        <dbReference type="ARBA" id="ARBA00022837"/>
    </source>
</evidence>
<protein>
    <recommendedName>
        <fullName evidence="5">Sulfatase N-terminal domain-containing protein</fullName>
    </recommendedName>
</protein>
<name>A0A0R2P3V9_9ACTN</name>
<dbReference type="SUPFAM" id="SSF53649">
    <property type="entry name" value="Alkaline phosphatase-like"/>
    <property type="match status" value="1"/>
</dbReference>
<keyword evidence="3" id="KW-0378">Hydrolase</keyword>
<gene>
    <name evidence="6" type="ORF">ABR64_05645</name>
</gene>
<evidence type="ECO:0000256" key="1">
    <source>
        <dbReference type="ARBA" id="ARBA00008779"/>
    </source>
</evidence>
<comment type="similarity">
    <text evidence="1">Belongs to the sulfatase family.</text>
</comment>
<dbReference type="InterPro" id="IPR017850">
    <property type="entry name" value="Alkaline_phosphatase_core_sf"/>
</dbReference>
<organism evidence="6 7">
    <name type="scientific">Actinobacteria bacterium BACL2 MAG-121001-bin67</name>
    <dbReference type="NCBI Taxonomy" id="1655572"/>
    <lineage>
        <taxon>Bacteria</taxon>
        <taxon>Bacillati</taxon>
        <taxon>Actinomycetota</taxon>
        <taxon>Actinomycetes</taxon>
        <taxon>Actinomycetes incertae sedis</taxon>
        <taxon>ac1 cluster</taxon>
    </lineage>
</organism>
<evidence type="ECO:0000313" key="7">
    <source>
        <dbReference type="Proteomes" id="UP000053349"/>
    </source>
</evidence>
<dbReference type="EMBL" id="LIAW01000070">
    <property type="protein sequence ID" value="KRO32641.1"/>
    <property type="molecule type" value="Genomic_DNA"/>
</dbReference>
<reference evidence="6 7" key="1">
    <citation type="submission" date="2015-10" db="EMBL/GenBank/DDBJ databases">
        <title>Metagenome-Assembled Genomes uncover a global brackish microbiome.</title>
        <authorList>
            <person name="Hugerth L.W."/>
            <person name="Larsson J."/>
            <person name="Alneberg J."/>
            <person name="Lindh M.V."/>
            <person name="Legrand C."/>
            <person name="Pinhassi J."/>
            <person name="Andersson A.F."/>
        </authorList>
    </citation>
    <scope>NUCLEOTIDE SEQUENCE [LARGE SCALE GENOMIC DNA]</scope>
    <source>
        <strain evidence="6">BACL2 MAG-121001-bin67</strain>
    </source>
</reference>
<dbReference type="Pfam" id="PF00884">
    <property type="entry name" value="Sulfatase"/>
    <property type="match status" value="1"/>
</dbReference>
<evidence type="ECO:0000313" key="6">
    <source>
        <dbReference type="EMBL" id="KRO32641.1"/>
    </source>
</evidence>
<evidence type="ECO:0000256" key="3">
    <source>
        <dbReference type="ARBA" id="ARBA00022801"/>
    </source>
</evidence>
<evidence type="ECO:0000256" key="2">
    <source>
        <dbReference type="ARBA" id="ARBA00022723"/>
    </source>
</evidence>
<keyword evidence="2" id="KW-0479">Metal-binding</keyword>
<dbReference type="AlphaFoldDB" id="A0A0R2P3V9"/>
<feature type="domain" description="Sulfatase N-terminal" evidence="5">
    <location>
        <begin position="8"/>
        <end position="301"/>
    </location>
</feature>
<keyword evidence="4" id="KW-0106">Calcium</keyword>
<dbReference type="PANTHER" id="PTHR42693:SF33">
    <property type="entry name" value="ARYLSULFATASE"/>
    <property type="match status" value="1"/>
</dbReference>
<dbReference type="PROSITE" id="PS00523">
    <property type="entry name" value="SULFATASE_1"/>
    <property type="match status" value="1"/>
</dbReference>
<dbReference type="Gene3D" id="3.40.720.10">
    <property type="entry name" value="Alkaline Phosphatase, subunit A"/>
    <property type="match status" value="1"/>
</dbReference>
<dbReference type="Proteomes" id="UP000053349">
    <property type="component" value="Unassembled WGS sequence"/>
</dbReference>
<accession>A0A0R2P3V9</accession>